<dbReference type="STRING" id="196109.A0A136J4X1"/>
<keyword evidence="6" id="KW-1185">Reference proteome</keyword>
<keyword evidence="3" id="KW-1133">Transmembrane helix</keyword>
<dbReference type="EMBL" id="KQ964249">
    <property type="protein sequence ID" value="KXJ92129.1"/>
    <property type="molecule type" value="Genomic_DNA"/>
</dbReference>
<feature type="transmembrane region" description="Helical" evidence="3">
    <location>
        <begin position="339"/>
        <end position="365"/>
    </location>
</feature>
<keyword evidence="3" id="KW-0472">Membrane</keyword>
<evidence type="ECO:0000259" key="4">
    <source>
        <dbReference type="PROSITE" id="PS50850"/>
    </source>
</evidence>
<feature type="region of interest" description="Disordered" evidence="2">
    <location>
        <begin position="472"/>
        <end position="497"/>
    </location>
</feature>
<feature type="transmembrane region" description="Helical" evidence="3">
    <location>
        <begin position="258"/>
        <end position="275"/>
    </location>
</feature>
<feature type="transmembrane region" description="Helical" evidence="3">
    <location>
        <begin position="166"/>
        <end position="185"/>
    </location>
</feature>
<gene>
    <name evidence="5" type="ORF">Micbo1qcDRAFT_204146</name>
</gene>
<feature type="transmembrane region" description="Helical" evidence="3">
    <location>
        <begin position="110"/>
        <end position="128"/>
    </location>
</feature>
<dbReference type="GO" id="GO:0016020">
    <property type="term" value="C:membrane"/>
    <property type="evidence" value="ECO:0007669"/>
    <property type="project" value="UniProtKB-SubCell"/>
</dbReference>
<dbReference type="InterPro" id="IPR011701">
    <property type="entry name" value="MFS"/>
</dbReference>
<evidence type="ECO:0000256" key="2">
    <source>
        <dbReference type="SAM" id="MobiDB-lite"/>
    </source>
</evidence>
<dbReference type="SUPFAM" id="SSF103473">
    <property type="entry name" value="MFS general substrate transporter"/>
    <property type="match status" value="1"/>
</dbReference>
<feature type="transmembrane region" description="Helical" evidence="3">
    <location>
        <begin position="197"/>
        <end position="221"/>
    </location>
</feature>
<name>A0A136J4X1_9PEZI</name>
<reference evidence="6" key="1">
    <citation type="submission" date="2016-02" db="EMBL/GenBank/DDBJ databases">
        <title>Draft genome sequence of Microdochium bolleyi, a fungal endophyte of beachgrass.</title>
        <authorList>
            <consortium name="DOE Joint Genome Institute"/>
            <person name="David A.S."/>
            <person name="May G."/>
            <person name="Haridas S."/>
            <person name="Lim J."/>
            <person name="Wang M."/>
            <person name="Labutti K."/>
            <person name="Lipzen A."/>
            <person name="Barry K."/>
            <person name="Grigoriev I.V."/>
        </authorList>
    </citation>
    <scope>NUCLEOTIDE SEQUENCE [LARGE SCALE GENOMIC DNA]</scope>
    <source>
        <strain evidence="6">J235TASD1</strain>
    </source>
</reference>
<dbReference type="InterPro" id="IPR020846">
    <property type="entry name" value="MFS_dom"/>
</dbReference>
<dbReference type="AlphaFoldDB" id="A0A136J4X1"/>
<dbReference type="Proteomes" id="UP000070501">
    <property type="component" value="Unassembled WGS sequence"/>
</dbReference>
<organism evidence="5 6">
    <name type="scientific">Microdochium bolleyi</name>
    <dbReference type="NCBI Taxonomy" id="196109"/>
    <lineage>
        <taxon>Eukaryota</taxon>
        <taxon>Fungi</taxon>
        <taxon>Dikarya</taxon>
        <taxon>Ascomycota</taxon>
        <taxon>Pezizomycotina</taxon>
        <taxon>Sordariomycetes</taxon>
        <taxon>Xylariomycetidae</taxon>
        <taxon>Xylariales</taxon>
        <taxon>Microdochiaceae</taxon>
        <taxon>Microdochium</taxon>
    </lineage>
</organism>
<feature type="transmembrane region" description="Helical" evidence="3">
    <location>
        <begin position="140"/>
        <end position="160"/>
    </location>
</feature>
<dbReference type="PANTHER" id="PTHR42910">
    <property type="entry name" value="TRANSPORTER SCO4007-RELATED"/>
    <property type="match status" value="1"/>
</dbReference>
<comment type="subcellular location">
    <subcellularLocation>
        <location evidence="1">Membrane</location>
        <topology evidence="1">Multi-pass membrane protein</topology>
    </subcellularLocation>
</comment>
<dbReference type="PANTHER" id="PTHR42910:SF1">
    <property type="entry name" value="MAJOR FACILITATOR SUPERFAMILY (MFS) PROFILE DOMAIN-CONTAINING PROTEIN"/>
    <property type="match status" value="1"/>
</dbReference>
<dbReference type="Pfam" id="PF07690">
    <property type="entry name" value="MFS_1"/>
    <property type="match status" value="1"/>
</dbReference>
<accession>A0A136J4X1</accession>
<dbReference type="PROSITE" id="PS50850">
    <property type="entry name" value="MFS"/>
    <property type="match status" value="1"/>
</dbReference>
<feature type="transmembrane region" description="Helical" evidence="3">
    <location>
        <begin position="227"/>
        <end position="246"/>
    </location>
</feature>
<feature type="region of interest" description="Disordered" evidence="2">
    <location>
        <begin position="1"/>
        <end position="40"/>
    </location>
</feature>
<dbReference type="InterPro" id="IPR036259">
    <property type="entry name" value="MFS_trans_sf"/>
</dbReference>
<sequence>MVTTPAKAHGSQTACRTPTAPGLATHAPEGNFPSDVSSHPSKSTLRQILALLDWVPKHCRYDPNNPPKFTHSMNILLAFATTFTVANLYYPQPILNLIAVEFGVDNERASNVAALTQAGYAVGLAFLCPVADMVPRRPMILLLIAATATLWIGLCLTHNFNVFLALSFLCGVGTVTPQLMLPLVGDLAPPEKRAASLSIVVSGLSLGMLIARILAGIVSNYTDWRNIYWLALGAQYLTLLILFLTLPDYPAKNSGLNYFKALWGIVVIAATEPLLLQACLIGFAMSAAFTSFWTTLTFLLSSPPYGFSSLEIGLFALMGVVVIVVAPIWSRLITDRFTLLWSVVWGITIDLVGVIVGTFIGRFTIAGPIVQGIMMDSGAIFAHTANRANVYSLDPKARNRINTAYMVFSFAGQLTGTAVGNRLYAEGGWTWSSGCNIAFLGAGLLMAIARGPREKGWLGWAGGWSIRRDDVVTPKSDESAAVEEATGSEGSEKQQQS</sequence>
<evidence type="ECO:0000313" key="5">
    <source>
        <dbReference type="EMBL" id="KXJ92129.1"/>
    </source>
</evidence>
<evidence type="ECO:0000256" key="3">
    <source>
        <dbReference type="SAM" id="Phobius"/>
    </source>
</evidence>
<proteinExistence type="predicted"/>
<feature type="transmembrane region" description="Helical" evidence="3">
    <location>
        <begin position="73"/>
        <end position="90"/>
    </location>
</feature>
<feature type="transmembrane region" description="Helical" evidence="3">
    <location>
        <begin position="281"/>
        <end position="300"/>
    </location>
</feature>
<evidence type="ECO:0000256" key="1">
    <source>
        <dbReference type="ARBA" id="ARBA00004141"/>
    </source>
</evidence>
<feature type="domain" description="Major facilitator superfamily (MFS) profile" evidence="4">
    <location>
        <begin position="73"/>
        <end position="497"/>
    </location>
</feature>
<dbReference type="OrthoDB" id="2105912at2759"/>
<dbReference type="GO" id="GO:0022857">
    <property type="term" value="F:transmembrane transporter activity"/>
    <property type="evidence" value="ECO:0007669"/>
    <property type="project" value="InterPro"/>
</dbReference>
<dbReference type="InParanoid" id="A0A136J4X1"/>
<protein>
    <submittedName>
        <fullName evidence="5">Membrane protein</fullName>
    </submittedName>
</protein>
<evidence type="ECO:0000313" key="6">
    <source>
        <dbReference type="Proteomes" id="UP000070501"/>
    </source>
</evidence>
<feature type="transmembrane region" description="Helical" evidence="3">
    <location>
        <begin position="312"/>
        <end position="333"/>
    </location>
</feature>
<keyword evidence="3" id="KW-0812">Transmembrane</keyword>
<dbReference type="Gene3D" id="1.20.1250.20">
    <property type="entry name" value="MFS general substrate transporter like domains"/>
    <property type="match status" value="1"/>
</dbReference>
<dbReference type="CDD" id="cd17324">
    <property type="entry name" value="MFS_NepI_like"/>
    <property type="match status" value="1"/>
</dbReference>